<gene>
    <name evidence="3" type="ORF">ColLi_01455</name>
</gene>
<accession>A0AA37GDM8</accession>
<feature type="signal peptide" evidence="1">
    <location>
        <begin position="1"/>
        <end position="23"/>
    </location>
</feature>
<keyword evidence="1" id="KW-0732">Signal</keyword>
<feature type="chain" id="PRO_5041436522" description="Ecp2 effector protein-like domain-containing protein" evidence="1">
    <location>
        <begin position="24"/>
        <end position="199"/>
    </location>
</feature>
<dbReference type="AlphaFoldDB" id="A0AA37GDM8"/>
<dbReference type="Proteomes" id="UP001055172">
    <property type="component" value="Unassembled WGS sequence"/>
</dbReference>
<dbReference type="InterPro" id="IPR029226">
    <property type="entry name" value="Ecp2-like"/>
</dbReference>
<comment type="caution">
    <text evidence="3">The sequence shown here is derived from an EMBL/GenBank/DDBJ whole genome shotgun (WGS) entry which is preliminary data.</text>
</comment>
<dbReference type="Pfam" id="PF14856">
    <property type="entry name" value="Hce2"/>
    <property type="match status" value="1"/>
</dbReference>
<evidence type="ECO:0000256" key="1">
    <source>
        <dbReference type="SAM" id="SignalP"/>
    </source>
</evidence>
<feature type="domain" description="Ecp2 effector protein-like" evidence="2">
    <location>
        <begin position="79"/>
        <end position="183"/>
    </location>
</feature>
<evidence type="ECO:0000259" key="2">
    <source>
        <dbReference type="Pfam" id="PF14856"/>
    </source>
</evidence>
<dbReference type="EMBL" id="BPPX01000003">
    <property type="protein sequence ID" value="GJC78617.1"/>
    <property type="molecule type" value="Genomic_DNA"/>
</dbReference>
<evidence type="ECO:0000313" key="3">
    <source>
        <dbReference type="EMBL" id="GJC78617.1"/>
    </source>
</evidence>
<keyword evidence="4" id="KW-1185">Reference proteome</keyword>
<proteinExistence type="predicted"/>
<organism evidence="3 4">
    <name type="scientific">Colletotrichum liriopes</name>
    <dbReference type="NCBI Taxonomy" id="708192"/>
    <lineage>
        <taxon>Eukaryota</taxon>
        <taxon>Fungi</taxon>
        <taxon>Dikarya</taxon>
        <taxon>Ascomycota</taxon>
        <taxon>Pezizomycotina</taxon>
        <taxon>Sordariomycetes</taxon>
        <taxon>Hypocreomycetidae</taxon>
        <taxon>Glomerellales</taxon>
        <taxon>Glomerellaceae</taxon>
        <taxon>Colletotrichum</taxon>
        <taxon>Colletotrichum spaethianum species complex</taxon>
    </lineage>
</organism>
<evidence type="ECO:0000313" key="4">
    <source>
        <dbReference type="Proteomes" id="UP001055172"/>
    </source>
</evidence>
<protein>
    <recommendedName>
        <fullName evidence="2">Ecp2 effector protein-like domain-containing protein</fullName>
    </recommendedName>
</protein>
<reference evidence="3 4" key="1">
    <citation type="submission" date="2021-07" db="EMBL/GenBank/DDBJ databases">
        <title>Genome data of Colletotrichum spaethianum.</title>
        <authorList>
            <person name="Utami Y.D."/>
            <person name="Hiruma K."/>
        </authorList>
    </citation>
    <scope>NUCLEOTIDE SEQUENCE [LARGE SCALE GENOMIC DNA]</scope>
    <source>
        <strain evidence="3 4">MAFF 242679</strain>
    </source>
</reference>
<name>A0AA37GDM8_9PEZI</name>
<sequence length="199" mass="21546">MRFLTNIFLWATIILSLATIAIASENGRESMVPRTFTNAEGTASTIHVNRRLRFTQGSEGTRPVRLSKRFAFSSGRDEWCGEQAEDPATDFSTSAPSAADCQALASSLGNENGFWTLQPSDFSSDGWARIASSGSCSFAARHAGSGSTDSPVRIGTNDIRFYTTRYGVLAKDGKLGLQGTVQCYNAQNLIFVTWGLLHS</sequence>